<feature type="repeat" description="TPR" evidence="3">
    <location>
        <begin position="671"/>
        <end position="704"/>
    </location>
</feature>
<reference evidence="4" key="1">
    <citation type="submission" date="2022-06" db="EMBL/GenBank/DDBJ databases">
        <authorList>
            <person name="Berger JAMES D."/>
            <person name="Berger JAMES D."/>
        </authorList>
    </citation>
    <scope>NUCLEOTIDE SEQUENCE [LARGE SCALE GENOMIC DNA]</scope>
</reference>
<dbReference type="PANTHER" id="PTHR44943">
    <property type="entry name" value="CELLULOSE SYNTHASE OPERON PROTEIN C"/>
    <property type="match status" value="1"/>
</dbReference>
<feature type="repeat" description="TPR" evidence="3">
    <location>
        <begin position="34"/>
        <end position="67"/>
    </location>
</feature>
<dbReference type="SUPFAM" id="SSF48439">
    <property type="entry name" value="Protein prenylyltransferase"/>
    <property type="match status" value="1"/>
</dbReference>
<organism evidence="4 5">
    <name type="scientific">Trichobilharzia regenti</name>
    <name type="common">Nasal bird schistosome</name>
    <dbReference type="NCBI Taxonomy" id="157069"/>
    <lineage>
        <taxon>Eukaryota</taxon>
        <taxon>Metazoa</taxon>
        <taxon>Spiralia</taxon>
        <taxon>Lophotrochozoa</taxon>
        <taxon>Platyhelminthes</taxon>
        <taxon>Trematoda</taxon>
        <taxon>Digenea</taxon>
        <taxon>Strigeidida</taxon>
        <taxon>Schistosomatoidea</taxon>
        <taxon>Schistosomatidae</taxon>
        <taxon>Trichobilharzia</taxon>
    </lineage>
</organism>
<dbReference type="InterPro" id="IPR011990">
    <property type="entry name" value="TPR-like_helical_dom_sf"/>
</dbReference>
<evidence type="ECO:0000313" key="5">
    <source>
        <dbReference type="WBParaSite" id="TREG1_83130.1"/>
    </source>
</evidence>
<dbReference type="Proteomes" id="UP000050795">
    <property type="component" value="Unassembled WGS sequence"/>
</dbReference>
<evidence type="ECO:0000256" key="1">
    <source>
        <dbReference type="ARBA" id="ARBA00022737"/>
    </source>
</evidence>
<evidence type="ECO:0000256" key="2">
    <source>
        <dbReference type="ARBA" id="ARBA00022803"/>
    </source>
</evidence>
<accession>A0AA85KFY1</accession>
<dbReference type="PANTHER" id="PTHR44943:SF8">
    <property type="entry name" value="TPR REPEAT-CONTAINING PROTEIN MJ0263"/>
    <property type="match status" value="1"/>
</dbReference>
<dbReference type="SUPFAM" id="SSF48452">
    <property type="entry name" value="TPR-like"/>
    <property type="match status" value="1"/>
</dbReference>
<evidence type="ECO:0000256" key="3">
    <source>
        <dbReference type="PROSITE-ProRule" id="PRU00339"/>
    </source>
</evidence>
<name>A0AA85KFY1_TRIRE</name>
<dbReference type="WBParaSite" id="TREG1_83130.1">
    <property type="protein sequence ID" value="TREG1_83130.1"/>
    <property type="gene ID" value="TREG1_83130"/>
</dbReference>
<proteinExistence type="predicted"/>
<keyword evidence="1" id="KW-0677">Repeat</keyword>
<dbReference type="InterPro" id="IPR051685">
    <property type="entry name" value="Ycf3/AcsC/BcsC/TPR_MFPF"/>
</dbReference>
<reference evidence="5" key="2">
    <citation type="submission" date="2023-11" db="UniProtKB">
        <authorList>
            <consortium name="WormBaseParasite"/>
        </authorList>
    </citation>
    <scope>IDENTIFICATION</scope>
</reference>
<protein>
    <recommendedName>
        <fullName evidence="6">TPR_REGION domain-containing protein</fullName>
    </recommendedName>
</protein>
<dbReference type="Gene3D" id="1.25.40.10">
    <property type="entry name" value="Tetratricopeptide repeat domain"/>
    <property type="match status" value="4"/>
</dbReference>
<dbReference type="InterPro" id="IPR019734">
    <property type="entry name" value="TPR_rpt"/>
</dbReference>
<feature type="repeat" description="TPR" evidence="3">
    <location>
        <begin position="571"/>
        <end position="604"/>
    </location>
</feature>
<evidence type="ECO:0000313" key="4">
    <source>
        <dbReference type="Proteomes" id="UP000050795"/>
    </source>
</evidence>
<keyword evidence="4" id="KW-1185">Reference proteome</keyword>
<keyword evidence="2 3" id="KW-0802">TPR repeat</keyword>
<dbReference type="PROSITE" id="PS50005">
    <property type="entry name" value="TPR"/>
    <property type="match status" value="3"/>
</dbReference>
<sequence length="1627" mass="185194">MSQQFKQAKELYKNGKYQECYEIAKEILRNSLDYGILILKGASCSRLEYHEEAIESYLSALEIDPENTQAWFGLYSEVKRSPDKNANILLKACSVLINKSSRSDSPEKYLDYSKTFIETAVRFQLPLPAGYDKFDDLCELVLESEPGNVYALEAFFRLQIEFFMFYGFPELIDQSLFIESKFAKLFKQSGPQYISPSSVYVKRLERFGESLKTIQESKNLSKTSNITLCLGHLLYKLYVYFIPNFASPTDNNEYNVTTSGDQTNEHIDLWDFIQNEINKLDYDGIIGLNNWIEQNIIDLHAGFLYALSVFKRSQFNECNLIINQLISYIDKNCRQYNTESTDFTGSVDKLSKSSTSNIPSQRLMCTPLRLNITKFSENVPTTCDIYAFVKYWLSTLLIANTCNSEVATNDIDEEIGTLLRQTENADYIPYGWKDVFLTLSMEYYLLVNNIKASFHILEKWKSLYGCQKESKIDNAHLSPRFQVCLVLLKLVFNLKPAELKIMEEITPLSAKEDLLNLLKKSDAISSSRFQYLLGYVMKICVQSFKDCSSTMGLEQQLEKFSLGIQFDMRYYANYLQIGHIYREKENSKESLTAYTEAYRLMPSLPTCVYYYAVGLCRQEEWEKALDVYSSIDKSEFTKDMWLNYGLIGLRLGRIYECLPALQRVVLLKNEALYWEILGEAYLLRGSHETAIRSFNRALGLEPNRPFALILCGRAYRHMNEISASLSCFDKALSEVVGCYMTDPLYRKFYVLILKELIEIHMMKCRSSMYQGFTGQAINDLQHVLHLLDKLLDYFVGSKVVPFWIFRYIGDVLSLLSVVDDPNLLIVIPSRIISLMNNAEEICVDSKLTDDTIKLNIVNCLQLANIYLACAIQIRLSSVRHPAASLQLHAPNDVVASGSDSENHPSKLLIISSLLVSFGVHQLNQGYYIQRNMDSNNKQSPILSSLSNSSTHQIKYNGLSPDELFCLSESILKQALQLLDNVSNIYEEFLNELLKDKSLLGPGVTTPDDEVDERDTRDRLALIRRIRSRAWSALAGVYSTSEENLNSEITYCLCQALLFNPDNTTVMINLAMHQMKQGQTELAVNLVAQAKAIDPDNFRVWLFSAQLTALMSGSPSVGPGLLVNTEVLGHLIQAAFTGSNYRVASQLTLHLMPIIIKYSHCNFLSDPSLPSSTSYLSKQVNTSELIQAFDKRAHLRLSINVAIECLNRAIAFQPDNIRLWHNRGILLQLTGYSVPAKYCLKKAVALLNRQKSLYHQGTSNELAFYSLVLSQYFLITYICGQPDWQTADQLLTLTKNPNSTFCHSLPEACAKAIIYLIHPMRAVQRDLSMKCMTEEIDRLICEGSCVAKSAIEFQPNGGACLLNIIKLIDSSYFGPVKDLHQLESCLIHLKSVTSSSVSFPLAYNLSQIGVRLGSDVNWLIQSNLSKLIYEISSSKHMEYEELSSLPDLYNNRLRDNYLPLGGQLTDIELNNWMIDNAYLSLCSSRPTSGLAYISRYLIHWPNKPLRWIYLFAWLLNENPIDQSTNLSTIKLKSNMSIHDKLTIYTNVIIKCLSVINELRTECLMNSLFASALVNFGSWLLTVCKNKRIPIQLEQYDRLLWNLRRAAVLFPNTPNILSTLMSVSAATCV</sequence>
<evidence type="ECO:0008006" key="6">
    <source>
        <dbReference type="Google" id="ProtNLM"/>
    </source>
</evidence>
<dbReference type="SMART" id="SM00028">
    <property type="entry name" value="TPR"/>
    <property type="match status" value="6"/>
</dbReference>
<dbReference type="Pfam" id="PF13181">
    <property type="entry name" value="TPR_8"/>
    <property type="match status" value="3"/>
</dbReference>